<dbReference type="NCBIfam" id="NF041437">
    <property type="entry name" value="TfpZ"/>
    <property type="match status" value="1"/>
</dbReference>
<evidence type="ECO:0008006" key="4">
    <source>
        <dbReference type="Google" id="ProtNLM"/>
    </source>
</evidence>
<keyword evidence="3" id="KW-1185">Reference proteome</keyword>
<protein>
    <recommendedName>
        <fullName evidence="4">Type IV pilin accessory protein</fullName>
    </recommendedName>
</protein>
<feature type="transmembrane region" description="Helical" evidence="1">
    <location>
        <begin position="78"/>
        <end position="98"/>
    </location>
</feature>
<feature type="transmembrane region" description="Helical" evidence="1">
    <location>
        <begin position="52"/>
        <end position="71"/>
    </location>
</feature>
<keyword evidence="1" id="KW-0472">Membrane</keyword>
<sequence length="246" mass="27606">MFPVNANKLTRSKAFSIHFGFTALILGALFVPIFFIWFPVPYAEAVGIQKLLLATIVVIVGVGPILTLVVFKPGKRHLQFDLVVIALMQSIALAFGIYSISEARPVFLAGLGHRFDLIQAKDVDSSNLPWTGPIVTGIRKASDPEQREAMLFNALSGKDYGHFPKYHAPLNEMRDELLQRAHPISDLIKINPEKKEYINKWLNEKKYRPDMVVFQGMQAQAKDMAVILNNKTAQVIGIIPLRPWVD</sequence>
<keyword evidence="1" id="KW-0812">Transmembrane</keyword>
<dbReference type="InterPro" id="IPR047814">
    <property type="entry name" value="TfpX/TfpZ-like"/>
</dbReference>
<evidence type="ECO:0000313" key="2">
    <source>
        <dbReference type="EMBL" id="MBB6576199.1"/>
    </source>
</evidence>
<keyword evidence="1" id="KW-1133">Transmembrane helix</keyword>
<gene>
    <name evidence="2" type="ORF">HNP33_000247</name>
</gene>
<feature type="transmembrane region" description="Helical" evidence="1">
    <location>
        <begin position="21"/>
        <end position="40"/>
    </location>
</feature>
<comment type="caution">
    <text evidence="2">The sequence shown here is derived from an EMBL/GenBank/DDBJ whole genome shotgun (WGS) entry which is preliminary data.</text>
</comment>
<reference evidence="2 3" key="1">
    <citation type="submission" date="2020-08" db="EMBL/GenBank/DDBJ databases">
        <title>Functional genomics of gut bacteria from endangered species of beetles.</title>
        <authorList>
            <person name="Carlos-Shanley C."/>
        </authorList>
    </citation>
    <scope>NUCLEOTIDE SEQUENCE [LARGE SCALE GENOMIC DNA]</scope>
    <source>
        <strain evidence="2 3">S00124</strain>
    </source>
</reference>
<evidence type="ECO:0000256" key="1">
    <source>
        <dbReference type="SAM" id="Phobius"/>
    </source>
</evidence>
<accession>A0ABR6RAM1</accession>
<evidence type="ECO:0000313" key="3">
    <source>
        <dbReference type="Proteomes" id="UP000562492"/>
    </source>
</evidence>
<dbReference type="EMBL" id="JACHKZ010000001">
    <property type="protein sequence ID" value="MBB6576199.1"/>
    <property type="molecule type" value="Genomic_DNA"/>
</dbReference>
<organism evidence="2 3">
    <name type="scientific">Comamonas odontotermitis</name>
    <dbReference type="NCBI Taxonomy" id="379895"/>
    <lineage>
        <taxon>Bacteria</taxon>
        <taxon>Pseudomonadati</taxon>
        <taxon>Pseudomonadota</taxon>
        <taxon>Betaproteobacteria</taxon>
        <taxon>Burkholderiales</taxon>
        <taxon>Comamonadaceae</taxon>
        <taxon>Comamonas</taxon>
    </lineage>
</organism>
<proteinExistence type="predicted"/>
<name>A0ABR6RAM1_9BURK</name>
<dbReference type="Proteomes" id="UP000562492">
    <property type="component" value="Unassembled WGS sequence"/>
</dbReference>